<proteinExistence type="predicted"/>
<reference evidence="1" key="2">
    <citation type="submission" date="2021-09" db="EMBL/GenBank/DDBJ databases">
        <authorList>
            <person name="Jia N."/>
            <person name="Wang J."/>
            <person name="Shi W."/>
            <person name="Du L."/>
            <person name="Sun Y."/>
            <person name="Zhan W."/>
            <person name="Jiang J."/>
            <person name="Wang Q."/>
            <person name="Zhang B."/>
            <person name="Ji P."/>
            <person name="Sakyi L.B."/>
            <person name="Cui X."/>
            <person name="Yuan T."/>
            <person name="Jiang B."/>
            <person name="Yang W."/>
            <person name="Lam T.T.-Y."/>
            <person name="Chang Q."/>
            <person name="Ding S."/>
            <person name="Wang X."/>
            <person name="Zhu J."/>
            <person name="Ruan X."/>
            <person name="Zhao L."/>
            <person name="Wei J."/>
            <person name="Que T."/>
            <person name="Du C."/>
            <person name="Cheng J."/>
            <person name="Dai P."/>
            <person name="Han X."/>
            <person name="Huang E."/>
            <person name="Gao Y."/>
            <person name="Liu J."/>
            <person name="Shao H."/>
            <person name="Ye R."/>
            <person name="Li L."/>
            <person name="Wei W."/>
            <person name="Wang X."/>
            <person name="Wang C."/>
            <person name="Huo Q."/>
            <person name="Li W."/>
            <person name="Guo W."/>
            <person name="Chen H."/>
            <person name="Chen S."/>
            <person name="Zhou L."/>
            <person name="Zhou L."/>
            <person name="Ni X."/>
            <person name="Tian J."/>
            <person name="Zhou Y."/>
            <person name="Sheng Y."/>
            <person name="Liu T."/>
            <person name="Pan Y."/>
            <person name="Xia L."/>
            <person name="Li J."/>
            <person name="Zhao F."/>
            <person name="Cao W."/>
        </authorList>
    </citation>
    <scope>NUCLEOTIDE SEQUENCE</scope>
    <source>
        <strain evidence="1">Rsan-2018</strain>
        <tissue evidence="1">Larvae</tissue>
    </source>
</reference>
<dbReference type="EMBL" id="JABSTV010001245">
    <property type="protein sequence ID" value="KAH7983599.1"/>
    <property type="molecule type" value="Genomic_DNA"/>
</dbReference>
<dbReference type="AlphaFoldDB" id="A0A9D4TA31"/>
<organism evidence="1 2">
    <name type="scientific">Rhipicephalus sanguineus</name>
    <name type="common">Brown dog tick</name>
    <name type="synonym">Ixodes sanguineus</name>
    <dbReference type="NCBI Taxonomy" id="34632"/>
    <lineage>
        <taxon>Eukaryota</taxon>
        <taxon>Metazoa</taxon>
        <taxon>Ecdysozoa</taxon>
        <taxon>Arthropoda</taxon>
        <taxon>Chelicerata</taxon>
        <taxon>Arachnida</taxon>
        <taxon>Acari</taxon>
        <taxon>Parasitiformes</taxon>
        <taxon>Ixodida</taxon>
        <taxon>Ixodoidea</taxon>
        <taxon>Ixodidae</taxon>
        <taxon>Rhipicephalinae</taxon>
        <taxon>Rhipicephalus</taxon>
        <taxon>Rhipicephalus</taxon>
    </lineage>
</organism>
<evidence type="ECO:0000313" key="1">
    <source>
        <dbReference type="EMBL" id="KAH7983599.1"/>
    </source>
</evidence>
<sequence>MVCAFGSLVHVAVGQPMDLGIVETTRKLYHKVLLQRALTAYDASKRHNIYLLGVIHLLNFSWKELAPSKVANCSAHANFLAPSSATLLDDDRTWSNLCEAVRKIAGQEVEGSFEMFALADAAASVVAPATDAEIVDPVGGPDEDAQPHEMPTTVQTREYLLLL</sequence>
<evidence type="ECO:0000313" key="2">
    <source>
        <dbReference type="Proteomes" id="UP000821837"/>
    </source>
</evidence>
<protein>
    <submittedName>
        <fullName evidence="1">Uncharacterized protein</fullName>
    </submittedName>
</protein>
<name>A0A9D4TA31_RHISA</name>
<reference evidence="1" key="1">
    <citation type="journal article" date="2020" name="Cell">
        <title>Large-Scale Comparative Analyses of Tick Genomes Elucidate Their Genetic Diversity and Vector Capacities.</title>
        <authorList>
            <consortium name="Tick Genome and Microbiome Consortium (TIGMIC)"/>
            <person name="Jia N."/>
            <person name="Wang J."/>
            <person name="Shi W."/>
            <person name="Du L."/>
            <person name="Sun Y."/>
            <person name="Zhan W."/>
            <person name="Jiang J.F."/>
            <person name="Wang Q."/>
            <person name="Zhang B."/>
            <person name="Ji P."/>
            <person name="Bell-Sakyi L."/>
            <person name="Cui X.M."/>
            <person name="Yuan T.T."/>
            <person name="Jiang B.G."/>
            <person name="Yang W.F."/>
            <person name="Lam T.T."/>
            <person name="Chang Q.C."/>
            <person name="Ding S.J."/>
            <person name="Wang X.J."/>
            <person name="Zhu J.G."/>
            <person name="Ruan X.D."/>
            <person name="Zhao L."/>
            <person name="Wei J.T."/>
            <person name="Ye R.Z."/>
            <person name="Que T.C."/>
            <person name="Du C.H."/>
            <person name="Zhou Y.H."/>
            <person name="Cheng J.X."/>
            <person name="Dai P.F."/>
            <person name="Guo W.B."/>
            <person name="Han X.H."/>
            <person name="Huang E.J."/>
            <person name="Li L.F."/>
            <person name="Wei W."/>
            <person name="Gao Y.C."/>
            <person name="Liu J.Z."/>
            <person name="Shao H.Z."/>
            <person name="Wang X."/>
            <person name="Wang C.C."/>
            <person name="Yang T.C."/>
            <person name="Huo Q.B."/>
            <person name="Li W."/>
            <person name="Chen H.Y."/>
            <person name="Chen S.E."/>
            <person name="Zhou L.G."/>
            <person name="Ni X.B."/>
            <person name="Tian J.H."/>
            <person name="Sheng Y."/>
            <person name="Liu T."/>
            <person name="Pan Y.S."/>
            <person name="Xia L.Y."/>
            <person name="Li J."/>
            <person name="Zhao F."/>
            <person name="Cao W.C."/>
        </authorList>
    </citation>
    <scope>NUCLEOTIDE SEQUENCE</scope>
    <source>
        <strain evidence="1">Rsan-2018</strain>
    </source>
</reference>
<dbReference type="Proteomes" id="UP000821837">
    <property type="component" value="Chromosome 1"/>
</dbReference>
<dbReference type="VEuPathDB" id="VectorBase:RSAN_035370"/>
<accession>A0A9D4TA31</accession>
<keyword evidence="2" id="KW-1185">Reference proteome</keyword>
<gene>
    <name evidence="1" type="ORF">HPB52_013068</name>
</gene>
<comment type="caution">
    <text evidence="1">The sequence shown here is derived from an EMBL/GenBank/DDBJ whole genome shotgun (WGS) entry which is preliminary data.</text>
</comment>